<dbReference type="GO" id="GO:0016020">
    <property type="term" value="C:membrane"/>
    <property type="evidence" value="ECO:0007669"/>
    <property type="project" value="UniProtKB-SubCell"/>
</dbReference>
<dbReference type="PANTHER" id="PTHR47953">
    <property type="entry name" value="OS08G0105600 PROTEIN"/>
    <property type="match status" value="1"/>
</dbReference>
<keyword evidence="9 12" id="KW-0408">Iron</keyword>
<comment type="caution">
    <text evidence="14">The sequence shown here is derived from an EMBL/GenBank/DDBJ whole genome shotgun (WGS) entry which is preliminary data.</text>
</comment>
<dbReference type="Proteomes" id="UP001163823">
    <property type="component" value="Chromosome 8"/>
</dbReference>
<keyword evidence="8 13" id="KW-0560">Oxidoreductase</keyword>
<keyword evidence="6 12" id="KW-0479">Metal-binding</keyword>
<keyword evidence="7" id="KW-1133">Transmembrane helix</keyword>
<dbReference type="InterPro" id="IPR052306">
    <property type="entry name" value="CYP450_71D"/>
</dbReference>
<dbReference type="InterPro" id="IPR036396">
    <property type="entry name" value="Cyt_P450_sf"/>
</dbReference>
<organism evidence="14 15">
    <name type="scientific">Quillaja saponaria</name>
    <name type="common">Soap bark tree</name>
    <dbReference type="NCBI Taxonomy" id="32244"/>
    <lineage>
        <taxon>Eukaryota</taxon>
        <taxon>Viridiplantae</taxon>
        <taxon>Streptophyta</taxon>
        <taxon>Embryophyta</taxon>
        <taxon>Tracheophyta</taxon>
        <taxon>Spermatophyta</taxon>
        <taxon>Magnoliopsida</taxon>
        <taxon>eudicotyledons</taxon>
        <taxon>Gunneridae</taxon>
        <taxon>Pentapetalae</taxon>
        <taxon>rosids</taxon>
        <taxon>fabids</taxon>
        <taxon>Fabales</taxon>
        <taxon>Quillajaceae</taxon>
        <taxon>Quillaja</taxon>
    </lineage>
</organism>
<dbReference type="CDD" id="cd11072">
    <property type="entry name" value="CYP71-like"/>
    <property type="match status" value="1"/>
</dbReference>
<evidence type="ECO:0000256" key="5">
    <source>
        <dbReference type="ARBA" id="ARBA00022692"/>
    </source>
</evidence>
<evidence type="ECO:0000256" key="10">
    <source>
        <dbReference type="ARBA" id="ARBA00023033"/>
    </source>
</evidence>
<dbReference type="Pfam" id="PF00067">
    <property type="entry name" value="p450"/>
    <property type="match status" value="2"/>
</dbReference>
<dbReference type="InterPro" id="IPR002401">
    <property type="entry name" value="Cyt_P450_E_grp-I"/>
</dbReference>
<evidence type="ECO:0000256" key="7">
    <source>
        <dbReference type="ARBA" id="ARBA00022989"/>
    </source>
</evidence>
<dbReference type="KEGG" id="qsa:O6P43_021285"/>
<evidence type="ECO:0000256" key="1">
    <source>
        <dbReference type="ARBA" id="ARBA00001971"/>
    </source>
</evidence>
<dbReference type="InterPro" id="IPR001128">
    <property type="entry name" value="Cyt_P450"/>
</dbReference>
<evidence type="ECO:0000313" key="14">
    <source>
        <dbReference type="EMBL" id="KAJ7960905.1"/>
    </source>
</evidence>
<proteinExistence type="inferred from homology"/>
<evidence type="ECO:0000256" key="3">
    <source>
        <dbReference type="ARBA" id="ARBA00010617"/>
    </source>
</evidence>
<evidence type="ECO:0000256" key="6">
    <source>
        <dbReference type="ARBA" id="ARBA00022723"/>
    </source>
</evidence>
<comment type="similarity">
    <text evidence="3 13">Belongs to the cytochrome P450 family.</text>
</comment>
<sequence length="385" mass="43904">MHLQLGELSNIVVSSPAVAKEFMKTHDDIFANRPYLLASRIVSYDSTDIAFSPYGSYWRQLIKICTQELLSLTRIQSFKFIREKEVSNLIETIASNEGSVINLSKLISILANVITSRAAFGKKSKHGQAFVSTLDAVIQLAHFYPSIKALQVITGIKAKLERLQKEIDTILSSIIKEHKESKLMNMSSPSEARENLLNVLLNLQENKDLELTLTDNNIKAVVAWWKRYIIINCGVGNVRNPEKPKVMEETQAEVRSVFDKKGYVDETDFDQLKYFKAVVKETQRLHPPLPLLLPRESSERCKINGYEIPAKRKVIINAWEIGRDPNYWSEADKFKPERFIDSSIDYRGTDFAYIPFGAGRRLCPGITFGLVNTELRLANLLYHFD</sequence>
<evidence type="ECO:0000256" key="13">
    <source>
        <dbReference type="RuleBase" id="RU000461"/>
    </source>
</evidence>
<protein>
    <submittedName>
        <fullName evidence="14">Cytochrome P450</fullName>
    </submittedName>
</protein>
<reference evidence="14" key="1">
    <citation type="journal article" date="2023" name="Science">
        <title>Elucidation of the pathway for biosynthesis of saponin adjuvants from the soapbark tree.</title>
        <authorList>
            <person name="Reed J."/>
            <person name="Orme A."/>
            <person name="El-Demerdash A."/>
            <person name="Owen C."/>
            <person name="Martin L.B.B."/>
            <person name="Misra R.C."/>
            <person name="Kikuchi S."/>
            <person name="Rejzek M."/>
            <person name="Martin A.C."/>
            <person name="Harkess A."/>
            <person name="Leebens-Mack J."/>
            <person name="Louveau T."/>
            <person name="Stephenson M.J."/>
            <person name="Osbourn A."/>
        </authorList>
    </citation>
    <scope>NUCLEOTIDE SEQUENCE</scope>
    <source>
        <strain evidence="14">S10</strain>
    </source>
</reference>
<feature type="binding site" description="axial binding residue" evidence="12">
    <location>
        <position position="363"/>
    </location>
    <ligand>
        <name>heme</name>
        <dbReference type="ChEBI" id="CHEBI:30413"/>
    </ligand>
    <ligandPart>
        <name>Fe</name>
        <dbReference type="ChEBI" id="CHEBI:18248"/>
    </ligandPart>
</feature>
<evidence type="ECO:0000256" key="9">
    <source>
        <dbReference type="ARBA" id="ARBA00023004"/>
    </source>
</evidence>
<gene>
    <name evidence="14" type="ORF">O6P43_021285</name>
</gene>
<dbReference type="PRINTS" id="PR00385">
    <property type="entry name" value="P450"/>
</dbReference>
<evidence type="ECO:0000256" key="8">
    <source>
        <dbReference type="ARBA" id="ARBA00023002"/>
    </source>
</evidence>
<keyword evidence="15" id="KW-1185">Reference proteome</keyword>
<evidence type="ECO:0000256" key="12">
    <source>
        <dbReference type="PIRSR" id="PIRSR602401-1"/>
    </source>
</evidence>
<dbReference type="GO" id="GO:0005506">
    <property type="term" value="F:iron ion binding"/>
    <property type="evidence" value="ECO:0007669"/>
    <property type="project" value="InterPro"/>
</dbReference>
<dbReference type="SUPFAM" id="SSF48264">
    <property type="entry name" value="Cytochrome P450"/>
    <property type="match status" value="1"/>
</dbReference>
<dbReference type="GO" id="GO:0004497">
    <property type="term" value="F:monooxygenase activity"/>
    <property type="evidence" value="ECO:0007669"/>
    <property type="project" value="UniProtKB-KW"/>
</dbReference>
<keyword evidence="4 12" id="KW-0349">Heme</keyword>
<comment type="subcellular location">
    <subcellularLocation>
        <location evidence="2">Membrane</location>
        <topology evidence="2">Single-pass membrane protein</topology>
    </subcellularLocation>
</comment>
<evidence type="ECO:0000256" key="4">
    <source>
        <dbReference type="ARBA" id="ARBA00022617"/>
    </source>
</evidence>
<name>A0AAD7LML2_QUISA</name>
<dbReference type="PROSITE" id="PS00086">
    <property type="entry name" value="CYTOCHROME_P450"/>
    <property type="match status" value="1"/>
</dbReference>
<dbReference type="AlphaFoldDB" id="A0AAD7LML2"/>
<dbReference type="Gene3D" id="1.10.630.10">
    <property type="entry name" value="Cytochrome P450"/>
    <property type="match status" value="2"/>
</dbReference>
<evidence type="ECO:0000256" key="11">
    <source>
        <dbReference type="ARBA" id="ARBA00023136"/>
    </source>
</evidence>
<dbReference type="GO" id="GO:0020037">
    <property type="term" value="F:heme binding"/>
    <property type="evidence" value="ECO:0007669"/>
    <property type="project" value="InterPro"/>
</dbReference>
<accession>A0AAD7LML2</accession>
<dbReference type="InterPro" id="IPR017972">
    <property type="entry name" value="Cyt_P450_CS"/>
</dbReference>
<dbReference type="PRINTS" id="PR00463">
    <property type="entry name" value="EP450I"/>
</dbReference>
<evidence type="ECO:0000256" key="2">
    <source>
        <dbReference type="ARBA" id="ARBA00004167"/>
    </source>
</evidence>
<keyword evidence="11" id="KW-0472">Membrane</keyword>
<dbReference type="GO" id="GO:0016705">
    <property type="term" value="F:oxidoreductase activity, acting on paired donors, with incorporation or reduction of molecular oxygen"/>
    <property type="evidence" value="ECO:0007669"/>
    <property type="project" value="InterPro"/>
</dbReference>
<comment type="cofactor">
    <cofactor evidence="1 12">
        <name>heme</name>
        <dbReference type="ChEBI" id="CHEBI:30413"/>
    </cofactor>
</comment>
<dbReference type="EMBL" id="JARAOO010000008">
    <property type="protein sequence ID" value="KAJ7960905.1"/>
    <property type="molecule type" value="Genomic_DNA"/>
</dbReference>
<keyword evidence="10 13" id="KW-0503">Monooxygenase</keyword>
<dbReference type="PANTHER" id="PTHR47953:SF19">
    <property type="entry name" value="OS06G0641600 PROTEIN"/>
    <property type="match status" value="1"/>
</dbReference>
<evidence type="ECO:0000313" key="15">
    <source>
        <dbReference type="Proteomes" id="UP001163823"/>
    </source>
</evidence>
<keyword evidence="5" id="KW-0812">Transmembrane</keyword>